<dbReference type="GO" id="GO:0046872">
    <property type="term" value="F:metal ion binding"/>
    <property type="evidence" value="ECO:0007669"/>
    <property type="project" value="UniProtKB-KW"/>
</dbReference>
<dbReference type="Pfam" id="PF13359">
    <property type="entry name" value="DDE_Tnp_4"/>
    <property type="match status" value="1"/>
</dbReference>
<organism evidence="4 5">
    <name type="scientific">Pyrocoelia pectoralis</name>
    <dbReference type="NCBI Taxonomy" id="417401"/>
    <lineage>
        <taxon>Eukaryota</taxon>
        <taxon>Metazoa</taxon>
        <taxon>Ecdysozoa</taxon>
        <taxon>Arthropoda</taxon>
        <taxon>Hexapoda</taxon>
        <taxon>Insecta</taxon>
        <taxon>Pterygota</taxon>
        <taxon>Neoptera</taxon>
        <taxon>Endopterygota</taxon>
        <taxon>Coleoptera</taxon>
        <taxon>Polyphaga</taxon>
        <taxon>Elateriformia</taxon>
        <taxon>Elateroidea</taxon>
        <taxon>Lampyridae</taxon>
        <taxon>Lampyrinae</taxon>
        <taxon>Pyrocoelia</taxon>
    </lineage>
</organism>
<evidence type="ECO:0000313" key="5">
    <source>
        <dbReference type="Proteomes" id="UP001329430"/>
    </source>
</evidence>
<keyword evidence="2" id="KW-0479">Metal-binding</keyword>
<accession>A0AAN7ZHA6</accession>
<evidence type="ECO:0000313" key="4">
    <source>
        <dbReference type="EMBL" id="KAK5640416.1"/>
    </source>
</evidence>
<name>A0AAN7ZHA6_9COLE</name>
<dbReference type="Proteomes" id="UP001329430">
    <property type="component" value="Chromosome 8"/>
</dbReference>
<comment type="caution">
    <text evidence="4">The sequence shown here is derived from an EMBL/GenBank/DDBJ whole genome shotgun (WGS) entry which is preliminary data.</text>
</comment>
<dbReference type="AlphaFoldDB" id="A0AAN7ZHA6"/>
<dbReference type="EMBL" id="JAVRBK010000008">
    <property type="protein sequence ID" value="KAK5640416.1"/>
    <property type="molecule type" value="Genomic_DNA"/>
</dbReference>
<feature type="domain" description="DDE Tnp4" evidence="3">
    <location>
        <begin position="2"/>
        <end position="137"/>
    </location>
</feature>
<sequence>MAVVDVNYKFIMIDVGSYGKNSDGGVLEHSEFGKLLYMKKLDLPQPKAIVENSTELFPFVLVGDEAFRLSENLMKPYPRRDLDEMKRRYNYHLSYTRQVVECTFGILTAKFRIFDTNIAIHPTKVDKVIKAACVLHNLIRVEEGDMYNSESIDTAGGAFEPITNICRLNKNQSTRTAREIRDKFCNYFSGAGAEEWQDD</sequence>
<keyword evidence="5" id="KW-1185">Reference proteome</keyword>
<evidence type="ECO:0000256" key="2">
    <source>
        <dbReference type="ARBA" id="ARBA00022723"/>
    </source>
</evidence>
<comment type="cofactor">
    <cofactor evidence="1">
        <name>a divalent metal cation</name>
        <dbReference type="ChEBI" id="CHEBI:60240"/>
    </cofactor>
</comment>
<gene>
    <name evidence="4" type="ORF">RI129_011227</name>
</gene>
<proteinExistence type="predicted"/>
<evidence type="ECO:0000256" key="1">
    <source>
        <dbReference type="ARBA" id="ARBA00001968"/>
    </source>
</evidence>
<reference evidence="4 5" key="1">
    <citation type="journal article" date="2024" name="Insects">
        <title>An Improved Chromosome-Level Genome Assembly of the Firefly Pyrocoelia pectoralis.</title>
        <authorList>
            <person name="Fu X."/>
            <person name="Meyer-Rochow V.B."/>
            <person name="Ballantyne L."/>
            <person name="Zhu X."/>
        </authorList>
    </citation>
    <scope>NUCLEOTIDE SEQUENCE [LARGE SCALE GENOMIC DNA]</scope>
    <source>
        <strain evidence="4">XCY_ONT2</strain>
    </source>
</reference>
<evidence type="ECO:0000259" key="3">
    <source>
        <dbReference type="Pfam" id="PF13359"/>
    </source>
</evidence>
<dbReference type="InterPro" id="IPR027806">
    <property type="entry name" value="HARBI1_dom"/>
</dbReference>
<protein>
    <recommendedName>
        <fullName evidence="3">DDE Tnp4 domain-containing protein</fullName>
    </recommendedName>
</protein>